<dbReference type="Proteomes" id="UP000002308">
    <property type="component" value="Chromosome"/>
</dbReference>
<evidence type="ECO:0000313" key="2">
    <source>
        <dbReference type="Proteomes" id="UP000002308"/>
    </source>
</evidence>
<protein>
    <submittedName>
        <fullName evidence="1">Uncharacterized protein</fullName>
    </submittedName>
</protein>
<accession>C3NBE5</accession>
<evidence type="ECO:0000313" key="1">
    <source>
        <dbReference type="EMBL" id="ACP44930.1"/>
    </source>
</evidence>
<name>C3NBE5_SACI7</name>
<dbReference type="AlphaFoldDB" id="C3NBE5"/>
<dbReference type="GeneID" id="7807131"/>
<dbReference type="HOGENOM" id="CLU_1902032_0_0_2"/>
<dbReference type="EMBL" id="CP001403">
    <property type="protein sequence ID" value="ACP44930.1"/>
    <property type="molecule type" value="Genomic_DNA"/>
</dbReference>
<gene>
    <name evidence="1" type="ordered locus">YG5714_0637</name>
</gene>
<reference evidence="1 2" key="1">
    <citation type="journal article" date="2009" name="Proc. Natl. Acad. Sci. U.S.A.">
        <title>Biogeography of the Sulfolobus islandicus pan-genome.</title>
        <authorList>
            <person name="Reno M.L."/>
            <person name="Held N.L."/>
            <person name="Fields C.J."/>
            <person name="Burke P.V."/>
            <person name="Whitaker R.J."/>
        </authorList>
    </citation>
    <scope>NUCLEOTIDE SEQUENCE [LARGE SCALE GENOMIC DNA]</scope>
    <source>
        <strain evidence="2">Y.G.57.14 / Yellowstone #1</strain>
    </source>
</reference>
<dbReference type="RefSeq" id="WP_012715758.1">
    <property type="nucleotide sequence ID" value="NC_012622.1"/>
</dbReference>
<organism evidence="1 2">
    <name type="scientific">Saccharolobus islandicus (strain Y.G.57.14 / Yellowstone #1)</name>
    <name type="common">Sulfolobus islandicus</name>
    <dbReference type="NCBI Taxonomy" id="439386"/>
    <lineage>
        <taxon>Archaea</taxon>
        <taxon>Thermoproteota</taxon>
        <taxon>Thermoprotei</taxon>
        <taxon>Sulfolobales</taxon>
        <taxon>Sulfolobaceae</taxon>
        <taxon>Saccharolobus</taxon>
    </lineage>
</organism>
<proteinExistence type="predicted"/>
<dbReference type="KEGG" id="siy:YG5714_0637"/>
<sequence length="137" mass="16762">MRELIRCEEVNLNLKFNSEESLFHFLFLFKTYLRCKFREKSIREKYFGSAREHFMSRILYTPKIRDLVIESMEVCIIDRDASNYVINGLEGEIFKLYEVFSKHEMEYYANKTVDYVPDLRKFFKNCLRRKKRGKVRI</sequence>